<evidence type="ECO:0000313" key="1">
    <source>
        <dbReference type="EMBL" id="MDA5107962.1"/>
    </source>
</evidence>
<keyword evidence="2" id="KW-1185">Reference proteome</keyword>
<protein>
    <submittedName>
        <fullName evidence="1">Uncharacterized protein</fullName>
    </submittedName>
</protein>
<proteinExistence type="predicted"/>
<reference evidence="1" key="1">
    <citation type="submission" date="2022-12" db="EMBL/GenBank/DDBJ databases">
        <title>Draft genome sequence of the thermophilic strain Brevibacillus thermoruber HT42, isolated from Los Humeros, Puebla, Mexico, with biotechnological potential.</title>
        <authorList>
            <person name="Lara Sanchez J."/>
            <person name="Solis Palacios R."/>
            <person name="Bustos Baena A.S."/>
            <person name="Ruz Baez A.E."/>
            <person name="Espinosa Luna G."/>
            <person name="Oliart Ros R.M."/>
        </authorList>
    </citation>
    <scope>NUCLEOTIDE SEQUENCE</scope>
    <source>
        <strain evidence="1">HT42</strain>
    </source>
</reference>
<organism evidence="1 2">
    <name type="scientific">Brevibacillus thermoruber</name>
    <dbReference type="NCBI Taxonomy" id="33942"/>
    <lineage>
        <taxon>Bacteria</taxon>
        <taxon>Bacillati</taxon>
        <taxon>Bacillota</taxon>
        <taxon>Bacilli</taxon>
        <taxon>Bacillales</taxon>
        <taxon>Paenibacillaceae</taxon>
        <taxon>Brevibacillus</taxon>
    </lineage>
</organism>
<dbReference type="EMBL" id="JAPYYP010000005">
    <property type="protein sequence ID" value="MDA5107962.1"/>
    <property type="molecule type" value="Genomic_DNA"/>
</dbReference>
<dbReference type="Proteomes" id="UP001151071">
    <property type="component" value="Unassembled WGS sequence"/>
</dbReference>
<dbReference type="RefSeq" id="WP_029098833.1">
    <property type="nucleotide sequence ID" value="NZ_JAPYYP010000005.1"/>
</dbReference>
<name>A0A9X3TNU9_9BACL</name>
<comment type="caution">
    <text evidence="1">The sequence shown here is derived from an EMBL/GenBank/DDBJ whole genome shotgun (WGS) entry which is preliminary data.</text>
</comment>
<gene>
    <name evidence="1" type="ORF">O3V59_06305</name>
</gene>
<sequence>MNGEFYAKVLATTDGSALELLRDQLVKEACAAHVNWQTRAEVYQMIQVINERLMQLDDLAEGRDQSREL</sequence>
<dbReference type="AlphaFoldDB" id="A0A9X3TNU9"/>
<evidence type="ECO:0000313" key="2">
    <source>
        <dbReference type="Proteomes" id="UP001151071"/>
    </source>
</evidence>
<accession>A0A9X3TNU9</accession>